<protein>
    <recommendedName>
        <fullName evidence="5">N-alpha-acetyltransferase 40</fullName>
        <ecNumber evidence="4">2.3.1.257</ecNumber>
    </recommendedName>
</protein>
<dbReference type="InterPro" id="IPR016181">
    <property type="entry name" value="Acyl_CoA_acyltransferase"/>
</dbReference>
<dbReference type="AlphaFoldDB" id="A0A8H3DD43"/>
<keyword evidence="8" id="KW-0539">Nucleus</keyword>
<dbReference type="Pfam" id="PF00583">
    <property type="entry name" value="Acetyltransf_1"/>
    <property type="match status" value="1"/>
</dbReference>
<keyword evidence="9" id="KW-0012">Acyltransferase</keyword>
<dbReference type="InterPro" id="IPR000182">
    <property type="entry name" value="GNAT_dom"/>
</dbReference>
<evidence type="ECO:0000256" key="9">
    <source>
        <dbReference type="ARBA" id="ARBA00023315"/>
    </source>
</evidence>
<dbReference type="GO" id="GO:0043998">
    <property type="term" value="F:histone H2A acetyltransferase activity"/>
    <property type="evidence" value="ECO:0007669"/>
    <property type="project" value="InterPro"/>
</dbReference>
<dbReference type="SUPFAM" id="SSF55729">
    <property type="entry name" value="Acyl-CoA N-acyltransferases (Nat)"/>
    <property type="match status" value="1"/>
</dbReference>
<evidence type="ECO:0000256" key="8">
    <source>
        <dbReference type="ARBA" id="ARBA00023242"/>
    </source>
</evidence>
<evidence type="ECO:0000256" key="4">
    <source>
        <dbReference type="ARBA" id="ARBA00012950"/>
    </source>
</evidence>
<organism evidence="14 15">
    <name type="scientific">Rhizoctonia solani</name>
    <dbReference type="NCBI Taxonomy" id="456999"/>
    <lineage>
        <taxon>Eukaryota</taxon>
        <taxon>Fungi</taxon>
        <taxon>Dikarya</taxon>
        <taxon>Basidiomycota</taxon>
        <taxon>Agaricomycotina</taxon>
        <taxon>Agaricomycetes</taxon>
        <taxon>Cantharellales</taxon>
        <taxon>Ceratobasidiaceae</taxon>
        <taxon>Rhizoctonia</taxon>
    </lineage>
</organism>
<evidence type="ECO:0000256" key="6">
    <source>
        <dbReference type="ARBA" id="ARBA00022490"/>
    </source>
</evidence>
<evidence type="ECO:0000313" key="14">
    <source>
        <dbReference type="EMBL" id="CAE6525297.1"/>
    </source>
</evidence>
<dbReference type="EC" id="2.3.1.257" evidence="4"/>
<evidence type="ECO:0000256" key="7">
    <source>
        <dbReference type="ARBA" id="ARBA00022679"/>
    </source>
</evidence>
<evidence type="ECO:0000259" key="13">
    <source>
        <dbReference type="Pfam" id="PF00583"/>
    </source>
</evidence>
<evidence type="ECO:0000256" key="1">
    <source>
        <dbReference type="ARBA" id="ARBA00004123"/>
    </source>
</evidence>
<evidence type="ECO:0000256" key="3">
    <source>
        <dbReference type="ARBA" id="ARBA00008870"/>
    </source>
</evidence>
<evidence type="ECO:0000313" key="15">
    <source>
        <dbReference type="Proteomes" id="UP000663853"/>
    </source>
</evidence>
<dbReference type="GO" id="GO:0005634">
    <property type="term" value="C:nucleus"/>
    <property type="evidence" value="ECO:0007669"/>
    <property type="project" value="UniProtKB-SubCell"/>
</dbReference>
<dbReference type="GO" id="GO:0005737">
    <property type="term" value="C:cytoplasm"/>
    <property type="evidence" value="ECO:0007669"/>
    <property type="project" value="UniProtKB-SubCell"/>
</dbReference>
<evidence type="ECO:0000256" key="5">
    <source>
        <dbReference type="ARBA" id="ARBA00015043"/>
    </source>
</evidence>
<reference evidence="14" key="1">
    <citation type="submission" date="2021-01" db="EMBL/GenBank/DDBJ databases">
        <authorList>
            <person name="Kaushik A."/>
        </authorList>
    </citation>
    <scope>NUCLEOTIDE SEQUENCE</scope>
    <source>
        <strain evidence="14">AG6-10EEA</strain>
    </source>
</reference>
<dbReference type="Gene3D" id="3.40.630.30">
    <property type="match status" value="1"/>
</dbReference>
<name>A0A8H3DD43_9AGAM</name>
<comment type="similarity">
    <text evidence="3">Belongs to the acetyltransferase family. NAA40 subfamily.</text>
</comment>
<proteinExistence type="inferred from homology"/>
<comment type="catalytic activity">
    <reaction evidence="10">
        <text>N-terminal L-seryl-[histone H2A] + acetyl-CoA = N-terminal N(alpha)-acetyl-L-seryl-[histone H2A] + CoA + H(+)</text>
        <dbReference type="Rhea" id="RHEA:50600"/>
        <dbReference type="Rhea" id="RHEA-COMP:12742"/>
        <dbReference type="Rhea" id="RHEA-COMP:12744"/>
        <dbReference type="ChEBI" id="CHEBI:15378"/>
        <dbReference type="ChEBI" id="CHEBI:57287"/>
        <dbReference type="ChEBI" id="CHEBI:57288"/>
        <dbReference type="ChEBI" id="CHEBI:64738"/>
        <dbReference type="ChEBI" id="CHEBI:83690"/>
        <dbReference type="EC" id="2.3.1.257"/>
    </reaction>
</comment>
<comment type="caution">
    <text evidence="14">The sequence shown here is derived from an EMBL/GenBank/DDBJ whole genome shotgun (WGS) entry which is preliminary data.</text>
</comment>
<comment type="subcellular location">
    <subcellularLocation>
        <location evidence="2">Cytoplasm</location>
    </subcellularLocation>
    <subcellularLocation>
        <location evidence="1">Nucleus</location>
    </subcellularLocation>
</comment>
<dbReference type="InterPro" id="IPR039949">
    <property type="entry name" value="NAA40"/>
</dbReference>
<accession>A0A8H3DD43</accession>
<dbReference type="EMBL" id="CAJMXA010003891">
    <property type="protein sequence ID" value="CAE6525297.1"/>
    <property type="molecule type" value="Genomic_DNA"/>
</dbReference>
<dbReference type="PANTHER" id="PTHR20531">
    <property type="entry name" value="N-ALPHA-ACETYLTRANSFERASE 40"/>
    <property type="match status" value="1"/>
</dbReference>
<sequence>MPKPQIPRSRKIRAAKPKRKLHELEVLADEANGAKLSSEELQGIFREYLPAPKTVDGIEQEAKRTWTFTDGPSLKSTPELKDKVWSLFEENMRDMQVPPLYSFFPLTKDNVDTYKPTTQTSPGTHLKNSKNCTTKKPAEEDEDGEMRFLVYIYEIQVAKGQRGTGIFRRILAGLEGMCAELGVQVIMLTCFKCNTQALPVYAHLGFKEIEGESETSQEFWKPVLQPDEWSTA</sequence>
<comment type="catalytic activity">
    <reaction evidence="11">
        <text>N-terminal L-seryl-[histone H4] + acetyl-CoA = N-terminal N(alpha)-acetyl-L-seryl-[histone H4] + CoA + H(+)</text>
        <dbReference type="Rhea" id="RHEA:50596"/>
        <dbReference type="Rhea" id="RHEA-COMP:12740"/>
        <dbReference type="Rhea" id="RHEA-COMP:12743"/>
        <dbReference type="ChEBI" id="CHEBI:15378"/>
        <dbReference type="ChEBI" id="CHEBI:57287"/>
        <dbReference type="ChEBI" id="CHEBI:57288"/>
        <dbReference type="ChEBI" id="CHEBI:64738"/>
        <dbReference type="ChEBI" id="CHEBI:83690"/>
        <dbReference type="EC" id="2.3.1.257"/>
    </reaction>
</comment>
<keyword evidence="6" id="KW-0963">Cytoplasm</keyword>
<dbReference type="GO" id="GO:0010485">
    <property type="term" value="F:histone H4 acetyltransferase activity"/>
    <property type="evidence" value="ECO:0007669"/>
    <property type="project" value="InterPro"/>
</dbReference>
<evidence type="ECO:0000256" key="10">
    <source>
        <dbReference type="ARBA" id="ARBA00047821"/>
    </source>
</evidence>
<evidence type="ECO:0000256" key="12">
    <source>
        <dbReference type="SAM" id="MobiDB-lite"/>
    </source>
</evidence>
<gene>
    <name evidence="14" type="ORF">RDB_LOCUS157011</name>
</gene>
<keyword evidence="7" id="KW-0808">Transferase</keyword>
<feature type="domain" description="N-acetyltransferase" evidence="13">
    <location>
        <begin position="149"/>
        <end position="206"/>
    </location>
</feature>
<feature type="region of interest" description="Disordered" evidence="12">
    <location>
        <begin position="117"/>
        <end position="139"/>
    </location>
</feature>
<dbReference type="PANTHER" id="PTHR20531:SF1">
    <property type="entry name" value="N-ALPHA-ACETYLTRANSFERASE 40"/>
    <property type="match status" value="1"/>
</dbReference>
<dbReference type="Proteomes" id="UP000663853">
    <property type="component" value="Unassembled WGS sequence"/>
</dbReference>
<evidence type="ECO:0000256" key="2">
    <source>
        <dbReference type="ARBA" id="ARBA00004496"/>
    </source>
</evidence>
<evidence type="ECO:0000256" key="11">
    <source>
        <dbReference type="ARBA" id="ARBA00049524"/>
    </source>
</evidence>
<dbReference type="GO" id="GO:1990189">
    <property type="term" value="F:protein N-terminal-serine acetyltransferase activity"/>
    <property type="evidence" value="ECO:0007669"/>
    <property type="project" value="UniProtKB-EC"/>
</dbReference>